<evidence type="ECO:0000313" key="5">
    <source>
        <dbReference type="Proteomes" id="UP001320420"/>
    </source>
</evidence>
<evidence type="ECO:0000259" key="3">
    <source>
        <dbReference type="PROSITE" id="PS50048"/>
    </source>
</evidence>
<gene>
    <name evidence="4" type="ORF">SLS62_005875</name>
</gene>
<evidence type="ECO:0000256" key="2">
    <source>
        <dbReference type="SAM" id="MobiDB-lite"/>
    </source>
</evidence>
<dbReference type="InterPro" id="IPR036864">
    <property type="entry name" value="Zn2-C6_fun-type_DNA-bd_sf"/>
</dbReference>
<protein>
    <recommendedName>
        <fullName evidence="3">Zn(2)-C6 fungal-type domain-containing protein</fullName>
    </recommendedName>
</protein>
<dbReference type="SUPFAM" id="SSF57701">
    <property type="entry name" value="Zn2/Cys6 DNA-binding domain"/>
    <property type="match status" value="1"/>
</dbReference>
<comment type="caution">
    <text evidence="4">The sequence shown here is derived from an EMBL/GenBank/DDBJ whole genome shotgun (WGS) entry which is preliminary data.</text>
</comment>
<dbReference type="EMBL" id="JAKJXP020000041">
    <property type="protein sequence ID" value="KAK7752131.1"/>
    <property type="molecule type" value="Genomic_DNA"/>
</dbReference>
<dbReference type="InterPro" id="IPR021858">
    <property type="entry name" value="Fun_TF"/>
</dbReference>
<dbReference type="Pfam" id="PF11951">
    <property type="entry name" value="Fungal_trans_2"/>
    <property type="match status" value="1"/>
</dbReference>
<dbReference type="PROSITE" id="PS50048">
    <property type="entry name" value="ZN2_CY6_FUNGAL_2"/>
    <property type="match status" value="1"/>
</dbReference>
<dbReference type="PANTHER" id="PTHR38791">
    <property type="entry name" value="ZN(II)2CYS6 TRANSCRIPTION FACTOR (EUROFUNG)-RELATED-RELATED"/>
    <property type="match status" value="1"/>
</dbReference>
<keyword evidence="5" id="KW-1185">Reference proteome</keyword>
<dbReference type="PANTHER" id="PTHR38791:SF13">
    <property type="entry name" value="ZN(2)-C6 FUNGAL-TYPE DOMAIN-CONTAINING PROTEIN"/>
    <property type="match status" value="1"/>
</dbReference>
<dbReference type="AlphaFoldDB" id="A0AAN9URW1"/>
<dbReference type="CDD" id="cd00067">
    <property type="entry name" value="GAL4"/>
    <property type="match status" value="1"/>
</dbReference>
<organism evidence="4 5">
    <name type="scientific">Diatrype stigma</name>
    <dbReference type="NCBI Taxonomy" id="117547"/>
    <lineage>
        <taxon>Eukaryota</taxon>
        <taxon>Fungi</taxon>
        <taxon>Dikarya</taxon>
        <taxon>Ascomycota</taxon>
        <taxon>Pezizomycotina</taxon>
        <taxon>Sordariomycetes</taxon>
        <taxon>Xylariomycetidae</taxon>
        <taxon>Xylariales</taxon>
        <taxon>Diatrypaceae</taxon>
        <taxon>Diatrype</taxon>
    </lineage>
</organism>
<dbReference type="Gene3D" id="4.10.240.10">
    <property type="entry name" value="Zn(2)-C6 fungal-type DNA-binding domain"/>
    <property type="match status" value="1"/>
</dbReference>
<reference evidence="4 5" key="1">
    <citation type="submission" date="2024-02" db="EMBL/GenBank/DDBJ databases">
        <title>De novo assembly and annotation of 12 fungi associated with fruit tree decline syndrome in Ontario, Canada.</title>
        <authorList>
            <person name="Sulman M."/>
            <person name="Ellouze W."/>
            <person name="Ilyukhin E."/>
        </authorList>
    </citation>
    <scope>NUCLEOTIDE SEQUENCE [LARGE SCALE GENOMIC DNA]</scope>
    <source>
        <strain evidence="4 5">M11/M66-122</strain>
    </source>
</reference>
<dbReference type="Proteomes" id="UP001320420">
    <property type="component" value="Unassembled WGS sequence"/>
</dbReference>
<dbReference type="Pfam" id="PF00172">
    <property type="entry name" value="Zn_clus"/>
    <property type="match status" value="1"/>
</dbReference>
<proteinExistence type="predicted"/>
<dbReference type="GO" id="GO:0008270">
    <property type="term" value="F:zinc ion binding"/>
    <property type="evidence" value="ECO:0007669"/>
    <property type="project" value="InterPro"/>
</dbReference>
<name>A0AAN9URW1_9PEZI</name>
<sequence length="582" mass="63909">MVYCGKPSRGCQMCRTRRIKCDETKPTCNQCAKSRRQCPGYKDEFDLVFRNETQATERRARKASRKASVASSHKSDKQSPEEEASPSTTTTTTTGAVTALSPVYSNSIFTSPLERKVAPSLNLPVEQRATCYFVSNFILMPKPGSTRGFLDFLLPLLRQEARTHASHLQNAFNACALGLLNNRGGSDSKVGEKALNAYSMALAGTNAALRDAEGQKADSTLAAVLLLGMFENITAKQIGLSAWGSHVQGAVQLVKVRGRKQLRTKIGLLLFIAVRTQMIIHTLSSSKSPDMSTQWWLEDAVNNREAAQCQRVCIKVGELRGEVNRLMETGSLAPRTAEGVALVLDLIRRCQAVDGEAVAWIEALPDYWRYRTVAWEEDHAPPGGDWGRAEVFPGRVDVYTDFYIGSVWNMIRTSRLIAHSLIVRLAAWACSPVDYRTTPEYAAAARVCVDIIADIVAAAPYHLGYHLKRGGKHMHMHMHNNNMGASNSSGSSTGKTTAQQQNNTMITATTTPTSNLGNFACGEEESAKALSGDFLIWPLVCIMTQDYTTDAQRAWAQGRLKYIGNELGIKYAHVLNGEFGTT</sequence>
<feature type="domain" description="Zn(2)-C6 fungal-type" evidence="3">
    <location>
        <begin position="10"/>
        <end position="38"/>
    </location>
</feature>
<evidence type="ECO:0000256" key="1">
    <source>
        <dbReference type="ARBA" id="ARBA00023242"/>
    </source>
</evidence>
<dbReference type="InterPro" id="IPR001138">
    <property type="entry name" value="Zn2Cys6_DnaBD"/>
</dbReference>
<dbReference type="InterPro" id="IPR053175">
    <property type="entry name" value="DHMBA_Reg_Transcription_Factor"/>
</dbReference>
<keyword evidence="1" id="KW-0539">Nucleus</keyword>
<dbReference type="GO" id="GO:0000981">
    <property type="term" value="F:DNA-binding transcription factor activity, RNA polymerase II-specific"/>
    <property type="evidence" value="ECO:0007669"/>
    <property type="project" value="InterPro"/>
</dbReference>
<evidence type="ECO:0000313" key="4">
    <source>
        <dbReference type="EMBL" id="KAK7752131.1"/>
    </source>
</evidence>
<dbReference type="PROSITE" id="PS00463">
    <property type="entry name" value="ZN2_CY6_FUNGAL_1"/>
    <property type="match status" value="1"/>
</dbReference>
<accession>A0AAN9URW1</accession>
<feature type="region of interest" description="Disordered" evidence="2">
    <location>
        <begin position="54"/>
        <end position="94"/>
    </location>
</feature>
<dbReference type="SMART" id="SM00066">
    <property type="entry name" value="GAL4"/>
    <property type="match status" value="1"/>
</dbReference>